<feature type="region of interest" description="Disordered" evidence="3">
    <location>
        <begin position="844"/>
        <end position="894"/>
    </location>
</feature>
<organism evidence="7 8">
    <name type="scientific">Asparagus officinalis</name>
    <name type="common">Garden asparagus</name>
    <dbReference type="NCBI Taxonomy" id="4686"/>
    <lineage>
        <taxon>Eukaryota</taxon>
        <taxon>Viridiplantae</taxon>
        <taxon>Streptophyta</taxon>
        <taxon>Embryophyta</taxon>
        <taxon>Tracheophyta</taxon>
        <taxon>Spermatophyta</taxon>
        <taxon>Magnoliopsida</taxon>
        <taxon>Liliopsida</taxon>
        <taxon>Asparagales</taxon>
        <taxon>Asparagaceae</taxon>
        <taxon>Asparagoideae</taxon>
        <taxon>Asparagus</taxon>
    </lineage>
</organism>
<dbReference type="InterPro" id="IPR001683">
    <property type="entry name" value="PX_dom"/>
</dbReference>
<gene>
    <name evidence="7" type="ORF">A4U43_C05F8510</name>
</gene>
<feature type="compositionally biased region" description="Basic and acidic residues" evidence="3">
    <location>
        <begin position="883"/>
        <end position="892"/>
    </location>
</feature>
<evidence type="ECO:0000313" key="8">
    <source>
        <dbReference type="Proteomes" id="UP000243459"/>
    </source>
</evidence>
<keyword evidence="2" id="KW-0963">Cytoplasm</keyword>
<feature type="compositionally biased region" description="Basic residues" evidence="3">
    <location>
        <begin position="553"/>
        <end position="573"/>
    </location>
</feature>
<feature type="region of interest" description="Disordered" evidence="3">
    <location>
        <begin position="405"/>
        <end position="435"/>
    </location>
</feature>
<dbReference type="PANTHER" id="PTHR22999">
    <property type="entry name" value="PX SERINE/THREONINE KINASE PXK"/>
    <property type="match status" value="1"/>
</dbReference>
<dbReference type="PROSITE" id="PS51207">
    <property type="entry name" value="PXA"/>
    <property type="match status" value="1"/>
</dbReference>
<dbReference type="Pfam" id="PF00787">
    <property type="entry name" value="PX"/>
    <property type="match status" value="1"/>
</dbReference>
<name>A0A5P1EQ88_ASPOF</name>
<dbReference type="PANTHER" id="PTHR22999:SF28">
    <property type="entry name" value="PHOX (PX) DOMAIN-CONTAINING PROTEIN"/>
    <property type="match status" value="1"/>
</dbReference>
<dbReference type="Proteomes" id="UP000243459">
    <property type="component" value="Chromosome 5"/>
</dbReference>
<dbReference type="GO" id="GO:0035091">
    <property type="term" value="F:phosphatidylinositol binding"/>
    <property type="evidence" value="ECO:0007669"/>
    <property type="project" value="InterPro"/>
</dbReference>
<feature type="compositionally biased region" description="Polar residues" evidence="3">
    <location>
        <begin position="470"/>
        <end position="484"/>
    </location>
</feature>
<feature type="compositionally biased region" description="Polar residues" evidence="3">
    <location>
        <begin position="1005"/>
        <end position="1017"/>
    </location>
</feature>
<feature type="transmembrane region" description="Helical" evidence="4">
    <location>
        <begin position="20"/>
        <end position="42"/>
    </location>
</feature>
<keyword evidence="8" id="KW-1185">Reference proteome</keyword>
<accession>A0A5P1EQ88</accession>
<proteinExistence type="predicted"/>
<feature type="domain" description="PX" evidence="5">
    <location>
        <begin position="659"/>
        <end position="771"/>
    </location>
</feature>
<protein>
    <recommendedName>
        <fullName evidence="9">PX domain-containing protein</fullName>
    </recommendedName>
</protein>
<dbReference type="GO" id="GO:0016020">
    <property type="term" value="C:membrane"/>
    <property type="evidence" value="ECO:0007669"/>
    <property type="project" value="UniProtKB-ARBA"/>
</dbReference>
<dbReference type="PROSITE" id="PS50195">
    <property type="entry name" value="PX"/>
    <property type="match status" value="1"/>
</dbReference>
<dbReference type="EMBL" id="CM007385">
    <property type="protein sequence ID" value="ONK68185.1"/>
    <property type="molecule type" value="Genomic_DNA"/>
</dbReference>
<evidence type="ECO:0000256" key="4">
    <source>
        <dbReference type="SAM" id="Phobius"/>
    </source>
</evidence>
<evidence type="ECO:0000259" key="5">
    <source>
        <dbReference type="PROSITE" id="PS50195"/>
    </source>
</evidence>
<feature type="compositionally biased region" description="Polar residues" evidence="3">
    <location>
        <begin position="844"/>
        <end position="859"/>
    </location>
</feature>
<feature type="domain" description="PXA" evidence="6">
    <location>
        <begin position="103"/>
        <end position="285"/>
    </location>
</feature>
<evidence type="ECO:0000259" key="6">
    <source>
        <dbReference type="PROSITE" id="PS51207"/>
    </source>
</evidence>
<keyword evidence="4" id="KW-0472">Membrane</keyword>
<feature type="region of interest" description="Disordered" evidence="3">
    <location>
        <begin position="996"/>
        <end position="1017"/>
    </location>
</feature>
<feature type="compositionally biased region" description="Polar residues" evidence="3">
    <location>
        <begin position="413"/>
        <end position="430"/>
    </location>
</feature>
<feature type="region of interest" description="Disordered" evidence="3">
    <location>
        <begin position="551"/>
        <end position="576"/>
    </location>
</feature>
<evidence type="ECO:0000256" key="3">
    <source>
        <dbReference type="SAM" id="MobiDB-lite"/>
    </source>
</evidence>
<dbReference type="SMART" id="SM00312">
    <property type="entry name" value="PX"/>
    <property type="match status" value="1"/>
</dbReference>
<dbReference type="GO" id="GO:0005768">
    <property type="term" value="C:endosome"/>
    <property type="evidence" value="ECO:0007669"/>
    <property type="project" value="UniProtKB-ARBA"/>
</dbReference>
<dbReference type="OrthoDB" id="120967at2759"/>
<reference evidence="8" key="1">
    <citation type="journal article" date="2017" name="Nat. Commun.">
        <title>The asparagus genome sheds light on the origin and evolution of a young Y chromosome.</title>
        <authorList>
            <person name="Harkess A."/>
            <person name="Zhou J."/>
            <person name="Xu C."/>
            <person name="Bowers J.E."/>
            <person name="Van der Hulst R."/>
            <person name="Ayyampalayam S."/>
            <person name="Mercati F."/>
            <person name="Riccardi P."/>
            <person name="McKain M.R."/>
            <person name="Kakrana A."/>
            <person name="Tang H."/>
            <person name="Ray J."/>
            <person name="Groenendijk J."/>
            <person name="Arikit S."/>
            <person name="Mathioni S.M."/>
            <person name="Nakano M."/>
            <person name="Shan H."/>
            <person name="Telgmann-Rauber A."/>
            <person name="Kanno A."/>
            <person name="Yue Z."/>
            <person name="Chen H."/>
            <person name="Li W."/>
            <person name="Chen Y."/>
            <person name="Xu X."/>
            <person name="Zhang Y."/>
            <person name="Luo S."/>
            <person name="Chen H."/>
            <person name="Gao J."/>
            <person name="Mao Z."/>
            <person name="Pires J.C."/>
            <person name="Luo M."/>
            <person name="Kudrna D."/>
            <person name="Wing R.A."/>
            <person name="Meyers B.C."/>
            <person name="Yi K."/>
            <person name="Kong H."/>
            <person name="Lavrijsen P."/>
            <person name="Sunseri F."/>
            <person name="Falavigna A."/>
            <person name="Ye Y."/>
            <person name="Leebens-Mack J.H."/>
            <person name="Chen G."/>
        </authorList>
    </citation>
    <scope>NUCLEOTIDE SEQUENCE [LARGE SCALE GENOMIC DNA]</scope>
    <source>
        <strain evidence="8">cv. DH0086</strain>
    </source>
</reference>
<dbReference type="Pfam" id="PF08628">
    <property type="entry name" value="Nexin_C"/>
    <property type="match status" value="1"/>
</dbReference>
<evidence type="ECO:0000256" key="1">
    <source>
        <dbReference type="ARBA" id="ARBA00004496"/>
    </source>
</evidence>
<dbReference type="SUPFAM" id="SSF64268">
    <property type="entry name" value="PX domain"/>
    <property type="match status" value="1"/>
</dbReference>
<dbReference type="InterPro" id="IPR036871">
    <property type="entry name" value="PX_dom_sf"/>
</dbReference>
<dbReference type="InterPro" id="IPR051837">
    <property type="entry name" value="SortingNexin/PXDomain-PKLike"/>
</dbReference>
<keyword evidence="4" id="KW-0812">Transmembrane</keyword>
<feature type="compositionally biased region" description="Acidic residues" evidence="3">
    <location>
        <begin position="491"/>
        <end position="510"/>
    </location>
</feature>
<keyword evidence="4" id="KW-1133">Transmembrane helix</keyword>
<dbReference type="AlphaFoldDB" id="A0A5P1EQ88"/>
<dbReference type="InterPro" id="IPR003114">
    <property type="entry name" value="Phox_assoc"/>
</dbReference>
<dbReference type="OMA" id="ENFDNHS"/>
<dbReference type="SMART" id="SM00313">
    <property type="entry name" value="PXA"/>
    <property type="match status" value="1"/>
</dbReference>
<feature type="region of interest" description="Disordered" evidence="3">
    <location>
        <begin position="470"/>
        <end position="523"/>
    </location>
</feature>
<evidence type="ECO:0000313" key="7">
    <source>
        <dbReference type="EMBL" id="ONK68185.1"/>
    </source>
</evidence>
<sequence>MISGRRTAKDLVEEAKKRVVLLLICVFGLSYLMSLTSSSVWINLPAAAALIIFGRYVSLDLDIHRRATIEEKLSPVNQSSLRKSVELHEFPIEKQNWRRKVNSPPVEAAIEQFTRHLVSEWVTDLWYSRVTPDRDGPEELVQIMNNVLAEISSRARDINLINLLSRDIINLLCNHLELYRLGQSKIKKEDLRKFPTGHEDTLLRLVLAADNKLHPALFSVEAEHKVLQHLMNGLIQITFRPEDLQCTFFRYTVRELLACAVFRPVLNLANPRVINEKIESLVLSLANKADKGIIPSAEQTPTMKPPPMPSSDEILGFQDRSTVGVELVKVRHALSSTTSDDQVLKNSNGAGVQEVSINSSNVKANDAYTARGEWAQMLDMLSRRKTQVLAPENLDSMWTKGRNYKKKEGRRQVANQVRHSASVGSSNASQDYMEPSNGLIQDRRANIPKRNNASFFDEERNVVDDMQVHSANNRSTNQPVISNQDRTKDLSDEEVETDTEGSYQSEDDDNNTVTGLDSPGTRVWDSKNKTCAAVQYIRHPLETSDLHLAMKNGRGHSRHPRIMRTSSGRKRPRSSNLKIPTWQEVERTSFLLGEGHDILHEAKHDSKTEESSDDPDAEIWSRIHSGEAASSSLSSISTTESCNSSLKSLENSVLADSFLKLRCEVLGANIVKSGPGTFAVYSIAVTDANNNSWSIKRRYRHFEELHKRLKEFPEYNLSLPPKHFLSSGLDVPVIQERCDLLDKYLKMLLQLPTTSGSIEVWDFLSVDSQTYMFSDSLSIIQTLSVNLADKSREKGAKGQNLVENINGQLSSNEANASKQYNLQTNKNYIGSDIKGLRKRNIEQNSGNSSVVASKNSYQENAGGDSEDKLQTNTSSSSNHHRTKEVGAGKADDLQETSSILETDDDAIIPTEWVPPNLSVPILNLVDVVFQLQDGGWIRRQAFRVAKQLLQLGMGDAFDDWLIEKIQFLRKGTVIASAINRVERILWPEGIFLTKHPNRKPPTPVSSPGSQDKNITQKSNSVKNGLTYEQQLEAERRAKFVYELMIDKAPPTLVSLVGRKEYELCTQDVYFFLQSSICLKQLALELLELILLALFPELDDVVRQCHEDKERFGAVEK</sequence>
<dbReference type="Gene3D" id="3.30.1520.10">
    <property type="entry name" value="Phox-like domain"/>
    <property type="match status" value="1"/>
</dbReference>
<evidence type="ECO:0000256" key="2">
    <source>
        <dbReference type="ARBA" id="ARBA00022490"/>
    </source>
</evidence>
<dbReference type="Gramene" id="ONK68185">
    <property type="protein sequence ID" value="ONK68185"/>
    <property type="gene ID" value="A4U43_C05F8510"/>
</dbReference>
<evidence type="ECO:0008006" key="9">
    <source>
        <dbReference type="Google" id="ProtNLM"/>
    </source>
</evidence>
<dbReference type="Pfam" id="PF02194">
    <property type="entry name" value="PXA"/>
    <property type="match status" value="1"/>
</dbReference>
<dbReference type="InterPro" id="IPR013937">
    <property type="entry name" value="Sorting_nexin_C"/>
</dbReference>
<comment type="subcellular location">
    <subcellularLocation>
        <location evidence="1">Cytoplasm</location>
    </subcellularLocation>
</comment>